<feature type="transmembrane region" description="Helical" evidence="5">
    <location>
        <begin position="7"/>
        <end position="26"/>
    </location>
</feature>
<feature type="transmembrane region" description="Helical" evidence="5">
    <location>
        <begin position="247"/>
        <end position="264"/>
    </location>
</feature>
<dbReference type="Proteomes" id="UP000294641">
    <property type="component" value="Unassembled WGS sequence"/>
</dbReference>
<sequence length="315" mass="35442">MTFIKKIPIPMAGLILAIVSLGNFMIHENLNNFGAVLVWGGIFLIILLSIRVITDFEAIKNDFKNPMIASVSPTFTMSLFGIAAYLHHFESLVTFSTILWYLAIALHLAFMGYFTYQFVIKRDLTIQSLYPSWFITYIGIGVIAFTSPNFNLFVGKVFLVLCIINYFVLVPLMLYRVFRTKYDEQPTLPLLTILTAPTSLFLAGFLSIAANPNHGFIVVVLIISQLLYLIALYFLKNIVSLSFYPSFAAFTFPLVITAIAASLANDLLNIPYFNIIVDVEVFISMAVTSFVFIRYMMFLTNTTLAQKSAALQQSK</sequence>
<dbReference type="RefSeq" id="WP_166636054.1">
    <property type="nucleotide sequence ID" value="NZ_BJUE01000002.1"/>
</dbReference>
<dbReference type="Gene3D" id="1.50.10.150">
    <property type="entry name" value="Voltage-dependent anion channel"/>
    <property type="match status" value="1"/>
</dbReference>
<comment type="caution">
    <text evidence="6">The sequence shown here is derived from an EMBL/GenBank/DDBJ whole genome shotgun (WGS) entry which is preliminary data.</text>
</comment>
<keyword evidence="4 5" id="KW-0472">Membrane</keyword>
<evidence type="ECO:0000256" key="2">
    <source>
        <dbReference type="ARBA" id="ARBA00022692"/>
    </source>
</evidence>
<keyword evidence="2 5" id="KW-0812">Transmembrane</keyword>
<evidence type="ECO:0000256" key="5">
    <source>
        <dbReference type="SAM" id="Phobius"/>
    </source>
</evidence>
<evidence type="ECO:0000313" key="9">
    <source>
        <dbReference type="Proteomes" id="UP000294641"/>
    </source>
</evidence>
<dbReference type="CDD" id="cd09325">
    <property type="entry name" value="TDT_C4-dicarb_trans"/>
    <property type="match status" value="1"/>
</dbReference>
<feature type="transmembrane region" description="Helical" evidence="5">
    <location>
        <begin position="270"/>
        <end position="293"/>
    </location>
</feature>
<feature type="transmembrane region" description="Helical" evidence="5">
    <location>
        <begin position="187"/>
        <end position="210"/>
    </location>
</feature>
<dbReference type="EMBL" id="UGNP01000001">
    <property type="protein sequence ID" value="STX10941.1"/>
    <property type="molecule type" value="Genomic_DNA"/>
</dbReference>
<evidence type="ECO:0000313" key="6">
    <source>
        <dbReference type="EMBL" id="STX10941.1"/>
    </source>
</evidence>
<keyword evidence="3 5" id="KW-1133">Transmembrane helix</keyword>
<evidence type="ECO:0000256" key="1">
    <source>
        <dbReference type="ARBA" id="ARBA00004141"/>
    </source>
</evidence>
<protein>
    <submittedName>
        <fullName evidence="6">Potassium-tellurite ethidium and proflavin transporter</fullName>
    </submittedName>
    <submittedName>
        <fullName evidence="7">Tellurite resistance protein TehA-like permease</fullName>
    </submittedName>
</protein>
<feature type="transmembrane region" description="Helical" evidence="5">
    <location>
        <begin position="98"/>
        <end position="116"/>
    </location>
</feature>
<reference evidence="7 9" key="2">
    <citation type="submission" date="2019-03" db="EMBL/GenBank/DDBJ databases">
        <title>Genomic Encyclopedia of Type Strains, Phase IV (KMG-IV): sequencing the most valuable type-strain genomes for metagenomic binning, comparative biology and taxonomic classification.</title>
        <authorList>
            <person name="Goeker M."/>
        </authorList>
    </citation>
    <scope>NUCLEOTIDE SEQUENCE [LARGE SCALE GENOMIC DNA]</scope>
    <source>
        <strain evidence="7 9">DSM 20580</strain>
    </source>
</reference>
<feature type="transmembrane region" description="Helical" evidence="5">
    <location>
        <begin position="216"/>
        <end position="235"/>
    </location>
</feature>
<dbReference type="Proteomes" id="UP000254330">
    <property type="component" value="Unassembled WGS sequence"/>
</dbReference>
<feature type="transmembrane region" description="Helical" evidence="5">
    <location>
        <begin position="66"/>
        <end position="86"/>
    </location>
</feature>
<keyword evidence="9" id="KW-1185">Reference proteome</keyword>
<proteinExistence type="predicted"/>
<dbReference type="InterPro" id="IPR004695">
    <property type="entry name" value="SLAC1/Mae1/Ssu1/TehA"/>
</dbReference>
<accession>A0A8B4QDW1</accession>
<gene>
    <name evidence="7" type="ORF">DFR61_10430</name>
    <name evidence="6" type="ORF">NCTC10597_02733</name>
</gene>
<dbReference type="Pfam" id="PF03595">
    <property type="entry name" value="SLAC1"/>
    <property type="match status" value="1"/>
</dbReference>
<dbReference type="GO" id="GO:0046583">
    <property type="term" value="F:monoatomic cation efflux transmembrane transporter activity"/>
    <property type="evidence" value="ECO:0007669"/>
    <property type="project" value="TreeGrafter"/>
</dbReference>
<evidence type="ECO:0000313" key="7">
    <source>
        <dbReference type="EMBL" id="TDR42140.1"/>
    </source>
</evidence>
<feature type="transmembrane region" description="Helical" evidence="5">
    <location>
        <begin position="128"/>
        <end position="147"/>
    </location>
</feature>
<dbReference type="PANTHER" id="PTHR37955">
    <property type="entry name" value="TELLURITE RESISTANCE PROTEIN TEHA"/>
    <property type="match status" value="1"/>
</dbReference>
<evidence type="ECO:0000313" key="8">
    <source>
        <dbReference type="Proteomes" id="UP000254330"/>
    </source>
</evidence>
<dbReference type="GO" id="GO:0005886">
    <property type="term" value="C:plasma membrane"/>
    <property type="evidence" value="ECO:0007669"/>
    <property type="project" value="TreeGrafter"/>
</dbReference>
<name>A0A8B4QDW1_9BACL</name>
<comment type="subcellular location">
    <subcellularLocation>
        <location evidence="1">Membrane</location>
        <topology evidence="1">Multi-pass membrane protein</topology>
    </subcellularLocation>
</comment>
<dbReference type="PANTHER" id="PTHR37955:SF1">
    <property type="entry name" value="DEP DOMAIN-CONTAINING PROTEIN"/>
    <property type="match status" value="1"/>
</dbReference>
<feature type="transmembrane region" description="Helical" evidence="5">
    <location>
        <begin position="32"/>
        <end position="54"/>
    </location>
</feature>
<reference evidence="6 8" key="1">
    <citation type="submission" date="2018-06" db="EMBL/GenBank/DDBJ databases">
        <authorList>
            <consortium name="Pathogen Informatics"/>
            <person name="Doyle S."/>
        </authorList>
    </citation>
    <scope>NUCLEOTIDE SEQUENCE [LARGE SCALE GENOMIC DNA]</scope>
    <source>
        <strain evidence="6 8">NCTC10597</strain>
    </source>
</reference>
<dbReference type="AlphaFoldDB" id="A0A8B4QDW1"/>
<feature type="transmembrane region" description="Helical" evidence="5">
    <location>
        <begin position="153"/>
        <end position="175"/>
    </location>
</feature>
<evidence type="ECO:0000256" key="4">
    <source>
        <dbReference type="ARBA" id="ARBA00023136"/>
    </source>
</evidence>
<dbReference type="InterPro" id="IPR038665">
    <property type="entry name" value="Voltage-dep_anion_channel_sf"/>
</dbReference>
<dbReference type="InterPro" id="IPR052951">
    <property type="entry name" value="Tellurite_res_ion_channel"/>
</dbReference>
<evidence type="ECO:0000256" key="3">
    <source>
        <dbReference type="ARBA" id="ARBA00022989"/>
    </source>
</evidence>
<organism evidence="6 8">
    <name type="scientific">Kurthia zopfii</name>
    <dbReference type="NCBI Taxonomy" id="1650"/>
    <lineage>
        <taxon>Bacteria</taxon>
        <taxon>Bacillati</taxon>
        <taxon>Bacillota</taxon>
        <taxon>Bacilli</taxon>
        <taxon>Bacillales</taxon>
        <taxon>Caryophanaceae</taxon>
        <taxon>Kurthia</taxon>
    </lineage>
</organism>
<dbReference type="EMBL" id="SNZG01000004">
    <property type="protein sequence ID" value="TDR42140.1"/>
    <property type="molecule type" value="Genomic_DNA"/>
</dbReference>